<reference evidence="2" key="1">
    <citation type="journal article" date="2014" name="Int. J. Syst. Evol. Microbiol.">
        <title>Complete genome of a new Firmicutes species belonging to the dominant human colonic microbiota ('Ruminococcus bicirculans') reveals two chromosomes and a selective capacity to utilize plant glucans.</title>
        <authorList>
            <consortium name="NISC Comparative Sequencing Program"/>
            <person name="Wegmann U."/>
            <person name="Louis P."/>
            <person name="Goesmann A."/>
            <person name="Henrissat B."/>
            <person name="Duncan S.H."/>
            <person name="Flint H.J."/>
        </authorList>
    </citation>
    <scope>NUCLEOTIDE SEQUENCE</scope>
    <source>
        <strain evidence="2">NBRC 108219</strain>
    </source>
</reference>
<gene>
    <name evidence="2" type="ORF">GCM10007853_07810</name>
</gene>
<reference evidence="2" key="2">
    <citation type="submission" date="2023-01" db="EMBL/GenBank/DDBJ databases">
        <title>Draft genome sequence of Algimonas ampicilliniresistens strain NBRC 108219.</title>
        <authorList>
            <person name="Sun Q."/>
            <person name="Mori K."/>
        </authorList>
    </citation>
    <scope>NUCLEOTIDE SEQUENCE</scope>
    <source>
        <strain evidence="2">NBRC 108219</strain>
    </source>
</reference>
<dbReference type="Proteomes" id="UP001161391">
    <property type="component" value="Unassembled WGS sequence"/>
</dbReference>
<evidence type="ECO:0000259" key="1">
    <source>
        <dbReference type="Pfam" id="PF01636"/>
    </source>
</evidence>
<dbReference type="InterPro" id="IPR011009">
    <property type="entry name" value="Kinase-like_dom_sf"/>
</dbReference>
<keyword evidence="3" id="KW-1185">Reference proteome</keyword>
<dbReference type="Pfam" id="PF01636">
    <property type="entry name" value="APH"/>
    <property type="match status" value="1"/>
</dbReference>
<dbReference type="SUPFAM" id="SSF56112">
    <property type="entry name" value="Protein kinase-like (PK-like)"/>
    <property type="match status" value="1"/>
</dbReference>
<sequence length="360" mass="39944">MSERLALMDAFISKAGWGDAERVPVKGDASTRSYVRLVRKGQQAVLMNAPHGAEPAGEPDGASVEDRRQIGYNALARLAGPNLEAFLTIAEQLSIRGFSAPHIYAADLDLGFALLEDFGDVDFARTLGADPRMNVQLYEAAVDTLAAIYRSSFPTRPSYDGTDWAIRDYDDAALLAETDLFLDYFAPDAGHEINAAQRDEFYGLWCEAFKAMDAHAPGLALRDFHAENLFWLPGRDGEAKVGLIDFQDALFVHPAYDLTSLLEDIRRDVDPALFEPLKSRFCDKAGIMRDDTFDAAYSVLSAQRATKLLGFPVRADVDFGKPQYRALLPRVKRHLANDLAHPVCADLRAWFQTYVPEVFS</sequence>
<comment type="caution">
    <text evidence="2">The sequence shown here is derived from an EMBL/GenBank/DDBJ whole genome shotgun (WGS) entry which is preliminary data.</text>
</comment>
<evidence type="ECO:0000313" key="2">
    <source>
        <dbReference type="EMBL" id="GLQ22907.1"/>
    </source>
</evidence>
<protein>
    <submittedName>
        <fullName evidence="2">Aminoglycoside phosphotransferase</fullName>
    </submittedName>
</protein>
<name>A0ABQ5V7B7_9PROT</name>
<evidence type="ECO:0000313" key="3">
    <source>
        <dbReference type="Proteomes" id="UP001161391"/>
    </source>
</evidence>
<dbReference type="Gene3D" id="3.90.1200.10">
    <property type="match status" value="1"/>
</dbReference>
<proteinExistence type="predicted"/>
<dbReference type="InterPro" id="IPR002575">
    <property type="entry name" value="Aminoglycoside_PTrfase"/>
</dbReference>
<feature type="domain" description="Aminoglycoside phosphotransferase" evidence="1">
    <location>
        <begin position="24"/>
        <end position="282"/>
    </location>
</feature>
<dbReference type="Gene3D" id="3.30.200.20">
    <property type="entry name" value="Phosphorylase Kinase, domain 1"/>
    <property type="match status" value="1"/>
</dbReference>
<dbReference type="EMBL" id="BSNK01000001">
    <property type="protein sequence ID" value="GLQ22907.1"/>
    <property type="molecule type" value="Genomic_DNA"/>
</dbReference>
<dbReference type="RefSeq" id="WP_284387765.1">
    <property type="nucleotide sequence ID" value="NZ_BSNK01000001.1"/>
</dbReference>
<accession>A0ABQ5V7B7</accession>
<organism evidence="2 3">
    <name type="scientific">Algimonas ampicilliniresistens</name>
    <dbReference type="NCBI Taxonomy" id="1298735"/>
    <lineage>
        <taxon>Bacteria</taxon>
        <taxon>Pseudomonadati</taxon>
        <taxon>Pseudomonadota</taxon>
        <taxon>Alphaproteobacteria</taxon>
        <taxon>Maricaulales</taxon>
        <taxon>Robiginitomaculaceae</taxon>
        <taxon>Algimonas</taxon>
    </lineage>
</organism>